<feature type="domain" description="Multidrug resistance protein MdtA-like barrel-sandwich hybrid" evidence="3">
    <location>
        <begin position="61"/>
        <end position="185"/>
    </location>
</feature>
<keyword evidence="2" id="KW-0732">Signal</keyword>
<dbReference type="GO" id="GO:0030313">
    <property type="term" value="C:cell envelope"/>
    <property type="evidence" value="ECO:0007669"/>
    <property type="project" value="UniProtKB-SubCell"/>
</dbReference>
<dbReference type="GO" id="GO:0005886">
    <property type="term" value="C:plasma membrane"/>
    <property type="evidence" value="ECO:0007669"/>
    <property type="project" value="TreeGrafter"/>
</dbReference>
<dbReference type="Gene3D" id="2.40.50.100">
    <property type="match status" value="1"/>
</dbReference>
<dbReference type="InterPro" id="IPR006143">
    <property type="entry name" value="RND_pump_MFP"/>
</dbReference>
<evidence type="ECO:0000256" key="1">
    <source>
        <dbReference type="ARBA" id="ARBA00009477"/>
    </source>
</evidence>
<dbReference type="NCBIfam" id="TIGR01730">
    <property type="entry name" value="RND_mfp"/>
    <property type="match status" value="1"/>
</dbReference>
<dbReference type="InterPro" id="IPR058625">
    <property type="entry name" value="MdtA-like_BSH"/>
</dbReference>
<dbReference type="Pfam" id="PF25917">
    <property type="entry name" value="BSH_RND"/>
    <property type="match status" value="1"/>
</dbReference>
<dbReference type="Proteomes" id="UP000001208">
    <property type="component" value="Chromosome"/>
</dbReference>
<proteinExistence type="inferred from homology"/>
<gene>
    <name evidence="5" type="ordered locus">Ctha_1680</name>
</gene>
<dbReference type="KEGG" id="cts:Ctha_1680"/>
<dbReference type="STRING" id="517418.Ctha_1680"/>
<evidence type="ECO:0000259" key="3">
    <source>
        <dbReference type="Pfam" id="PF25917"/>
    </source>
</evidence>
<dbReference type="GO" id="GO:0046677">
    <property type="term" value="P:response to antibiotic"/>
    <property type="evidence" value="ECO:0007669"/>
    <property type="project" value="TreeGrafter"/>
</dbReference>
<evidence type="ECO:0000313" key="6">
    <source>
        <dbReference type="Proteomes" id="UP000001208"/>
    </source>
</evidence>
<dbReference type="PANTHER" id="PTHR30158">
    <property type="entry name" value="ACRA/E-RELATED COMPONENT OF DRUG EFFLUX TRANSPORTER"/>
    <property type="match status" value="1"/>
</dbReference>
<dbReference type="Pfam" id="PF25944">
    <property type="entry name" value="Beta-barrel_RND"/>
    <property type="match status" value="1"/>
</dbReference>
<dbReference type="RefSeq" id="WP_012500222.1">
    <property type="nucleotide sequence ID" value="NC_011026.1"/>
</dbReference>
<feature type="chain" id="PRO_5002795740" evidence="2">
    <location>
        <begin position="20"/>
        <end position="355"/>
    </location>
</feature>
<sequence length="355" mass="38682">MRGSIFFLVGLVLAMFCAACTSDSSGHGQAMQAQAYPVKTMSPETVELQDVFPALLKGKEDIDIKPRVDGFIEAVYVDEGAKVKKGQALFKINSPSTVKALEEARANYSTAKIDVERMRPLAEKNIISKVKLETYENAFAAAKAALEQAEANMTWITVTSPVEGVLGTISYRLGSLVDNSNVLTTVANTTTVMAYFSMNEKDLYDFMLEWKGETKAEKIKNMPDVKFRLSNGREYEEPGRIETISGVVDKTTGAVSFRAAFPNKNGLLLSGTSGKILIPKVISNALVIPQKATFSQQDKIMIYKVLGDSVMQDVVKVKSTPDGRSYVVFDGLESGDKIVTDGIATLSNGKKIKVQ</sequence>
<feature type="signal peptide" evidence="2">
    <location>
        <begin position="1"/>
        <end position="19"/>
    </location>
</feature>
<evidence type="ECO:0000259" key="4">
    <source>
        <dbReference type="Pfam" id="PF25944"/>
    </source>
</evidence>
<keyword evidence="6" id="KW-1185">Reference proteome</keyword>
<dbReference type="PANTHER" id="PTHR30158:SF23">
    <property type="entry name" value="MULTIDRUG RESISTANCE PROTEIN MEXA"/>
    <property type="match status" value="1"/>
</dbReference>
<dbReference type="Gene3D" id="1.10.287.470">
    <property type="entry name" value="Helix hairpin bin"/>
    <property type="match status" value="1"/>
</dbReference>
<comment type="similarity">
    <text evidence="1">Belongs to the membrane fusion protein (MFP) (TC 8.A.1) family.</text>
</comment>
<dbReference type="Gene3D" id="2.40.420.20">
    <property type="match status" value="1"/>
</dbReference>
<evidence type="ECO:0000313" key="5">
    <source>
        <dbReference type="EMBL" id="ACF14138.1"/>
    </source>
</evidence>
<protein>
    <submittedName>
        <fullName evidence="5">Efflux transporter, RND family, MFP subunit</fullName>
    </submittedName>
</protein>
<dbReference type="EMBL" id="CP001100">
    <property type="protein sequence ID" value="ACF14138.1"/>
    <property type="molecule type" value="Genomic_DNA"/>
</dbReference>
<organism evidence="5 6">
    <name type="scientific">Chloroherpeton thalassium (strain ATCC 35110 / GB-78)</name>
    <dbReference type="NCBI Taxonomy" id="517418"/>
    <lineage>
        <taxon>Bacteria</taxon>
        <taxon>Pseudomonadati</taxon>
        <taxon>Chlorobiota</taxon>
        <taxon>Chlorobiia</taxon>
        <taxon>Chlorobiales</taxon>
        <taxon>Chloroherpetonaceae</taxon>
        <taxon>Chloroherpeton</taxon>
    </lineage>
</organism>
<name>B3QT39_CHLT3</name>
<feature type="domain" description="Multidrug resistance protein MdtA-like beta-barrel" evidence="4">
    <location>
        <begin position="218"/>
        <end position="272"/>
    </location>
</feature>
<dbReference type="AlphaFoldDB" id="B3QT39"/>
<dbReference type="Gene3D" id="2.40.30.170">
    <property type="match status" value="1"/>
</dbReference>
<dbReference type="HOGENOM" id="CLU_018816_2_1_10"/>
<dbReference type="OrthoDB" id="9801814at2"/>
<accession>B3QT39</accession>
<dbReference type="GO" id="GO:0022857">
    <property type="term" value="F:transmembrane transporter activity"/>
    <property type="evidence" value="ECO:0007669"/>
    <property type="project" value="InterPro"/>
</dbReference>
<dbReference type="eggNOG" id="COG0845">
    <property type="taxonomic scope" value="Bacteria"/>
</dbReference>
<evidence type="ECO:0000256" key="2">
    <source>
        <dbReference type="SAM" id="SignalP"/>
    </source>
</evidence>
<dbReference type="InterPro" id="IPR058626">
    <property type="entry name" value="MdtA-like_b-barrel"/>
</dbReference>
<dbReference type="SUPFAM" id="SSF111369">
    <property type="entry name" value="HlyD-like secretion proteins"/>
    <property type="match status" value="1"/>
</dbReference>
<reference evidence="5 6" key="1">
    <citation type="submission" date="2008-06" db="EMBL/GenBank/DDBJ databases">
        <title>Complete sequence of Chloroherpeton thalassium ATCC 35110.</title>
        <authorList>
            <consortium name="US DOE Joint Genome Institute"/>
            <person name="Lucas S."/>
            <person name="Copeland A."/>
            <person name="Lapidus A."/>
            <person name="Glavina del Rio T."/>
            <person name="Dalin E."/>
            <person name="Tice H."/>
            <person name="Bruce D."/>
            <person name="Goodwin L."/>
            <person name="Pitluck S."/>
            <person name="Schmutz J."/>
            <person name="Larimer F."/>
            <person name="Land M."/>
            <person name="Hauser L."/>
            <person name="Kyrpides N."/>
            <person name="Mikhailova N."/>
            <person name="Liu Z."/>
            <person name="Li T."/>
            <person name="Zhao F."/>
            <person name="Overmann J."/>
            <person name="Bryant D.A."/>
            <person name="Richardson P."/>
        </authorList>
    </citation>
    <scope>NUCLEOTIDE SEQUENCE [LARGE SCALE GENOMIC DNA]</scope>
    <source>
        <strain evidence="6">ATCC 35110 / GB-78</strain>
    </source>
</reference>